<evidence type="ECO:0000313" key="5">
    <source>
        <dbReference type="Proteomes" id="UP000256980"/>
    </source>
</evidence>
<protein>
    <submittedName>
        <fullName evidence="4">Outer membrane protein with beta-barrel domain</fullName>
    </submittedName>
</protein>
<dbReference type="EMBL" id="QRDV01000005">
    <property type="protein sequence ID" value="RED43544.1"/>
    <property type="molecule type" value="Genomic_DNA"/>
</dbReference>
<feature type="domain" description="Outer membrane protein beta-barrel" evidence="3">
    <location>
        <begin position="8"/>
        <end position="142"/>
    </location>
</feature>
<name>A0A3D9H219_9FLAO</name>
<organism evidence="4 5">
    <name type="scientific">Winogradskyella eximia</name>
    <dbReference type="NCBI Taxonomy" id="262006"/>
    <lineage>
        <taxon>Bacteria</taxon>
        <taxon>Pseudomonadati</taxon>
        <taxon>Bacteroidota</taxon>
        <taxon>Flavobacteriia</taxon>
        <taxon>Flavobacteriales</taxon>
        <taxon>Flavobacteriaceae</taxon>
        <taxon>Winogradskyella</taxon>
    </lineage>
</organism>
<gene>
    <name evidence="4" type="ORF">DFQ10_105143</name>
</gene>
<dbReference type="RefSeq" id="WP_115817643.1">
    <property type="nucleotide sequence ID" value="NZ_CANKZP010000007.1"/>
</dbReference>
<reference evidence="4 5" key="1">
    <citation type="submission" date="2018-07" db="EMBL/GenBank/DDBJ databases">
        <title>Genomic Encyclopedia of Type Strains, Phase III (KMG-III): the genomes of soil and plant-associated and newly described type strains.</title>
        <authorList>
            <person name="Whitman W."/>
        </authorList>
    </citation>
    <scope>NUCLEOTIDE SEQUENCE [LARGE SCALE GENOMIC DNA]</scope>
    <source>
        <strain evidence="4 5">CECT 7946</strain>
    </source>
</reference>
<dbReference type="InterPro" id="IPR011250">
    <property type="entry name" value="OMP/PagP_B-barrel"/>
</dbReference>
<dbReference type="Proteomes" id="UP000256980">
    <property type="component" value="Unassembled WGS sequence"/>
</dbReference>
<dbReference type="OrthoDB" id="947434at2"/>
<evidence type="ECO:0000256" key="2">
    <source>
        <dbReference type="SAM" id="SignalP"/>
    </source>
</evidence>
<feature type="signal peptide" evidence="2">
    <location>
        <begin position="1"/>
        <end position="22"/>
    </location>
</feature>
<keyword evidence="1 2" id="KW-0732">Signal</keyword>
<evidence type="ECO:0000256" key="1">
    <source>
        <dbReference type="ARBA" id="ARBA00022729"/>
    </source>
</evidence>
<accession>A0A3D9H219</accession>
<dbReference type="SUPFAM" id="SSF56925">
    <property type="entry name" value="OMPA-like"/>
    <property type="match status" value="1"/>
</dbReference>
<keyword evidence="5" id="KW-1185">Reference proteome</keyword>
<comment type="caution">
    <text evidence="4">The sequence shown here is derived from an EMBL/GenBank/DDBJ whole genome shotgun (WGS) entry which is preliminary data.</text>
</comment>
<dbReference type="Pfam" id="PF13505">
    <property type="entry name" value="OMP_b-brl"/>
    <property type="match status" value="1"/>
</dbReference>
<sequence>MRNFLKILLISIAFFSSLSLQAQTDFGVKGGLNFTFFKVDEGDFGERPDAELGYYIGCFVDFEIEKNFRLQPELLYISLGDFDFLNAPIYLKYNINDRFNILVGPSLNYFFDFFNTKLKVGADLGFAYNLSSSLDLHIKYTLGFDVLSPNGMFFGMRYKL</sequence>
<evidence type="ECO:0000259" key="3">
    <source>
        <dbReference type="Pfam" id="PF13505"/>
    </source>
</evidence>
<evidence type="ECO:0000313" key="4">
    <source>
        <dbReference type="EMBL" id="RED43544.1"/>
    </source>
</evidence>
<dbReference type="InterPro" id="IPR027385">
    <property type="entry name" value="Beta-barrel_OMP"/>
</dbReference>
<dbReference type="AlphaFoldDB" id="A0A3D9H219"/>
<proteinExistence type="predicted"/>
<feature type="chain" id="PRO_5017821580" evidence="2">
    <location>
        <begin position="23"/>
        <end position="160"/>
    </location>
</feature>